<dbReference type="PANTHER" id="PTHR12654:SF0">
    <property type="entry name" value="NON-LYSOSOMAL GLUCOSYLCERAMIDASE"/>
    <property type="match status" value="1"/>
</dbReference>
<feature type="non-terminal residue" evidence="4">
    <location>
        <position position="884"/>
    </location>
</feature>
<dbReference type="Pfam" id="PF12215">
    <property type="entry name" value="Glyco_hydr_116N"/>
    <property type="match status" value="1"/>
</dbReference>
<feature type="region of interest" description="Disordered" evidence="1">
    <location>
        <begin position="85"/>
        <end position="107"/>
    </location>
</feature>
<evidence type="ECO:0000259" key="2">
    <source>
        <dbReference type="Pfam" id="PF04685"/>
    </source>
</evidence>
<dbReference type="FunFam" id="1.50.10.10:FF:000006">
    <property type="entry name" value="Non-lysosomal glucosylceramidase"/>
    <property type="match status" value="1"/>
</dbReference>
<dbReference type="InterPro" id="IPR012341">
    <property type="entry name" value="6hp_glycosidase-like_sf"/>
</dbReference>
<dbReference type="PIRSF" id="PIRSF028944">
    <property type="entry name" value="Beta_gluc_GBA2"/>
    <property type="match status" value="1"/>
</dbReference>
<accession>A0AAW2SKM3</accession>
<dbReference type="PANTHER" id="PTHR12654">
    <property type="entry name" value="BILE ACID BETA-GLUCOSIDASE-RELATED"/>
    <property type="match status" value="1"/>
</dbReference>
<dbReference type="InterPro" id="IPR008928">
    <property type="entry name" value="6-hairpin_glycosidase_sf"/>
</dbReference>
<protein>
    <submittedName>
        <fullName evidence="4">Non-lysosomal glucosylceramidase</fullName>
    </submittedName>
</protein>
<dbReference type="SUPFAM" id="SSF48208">
    <property type="entry name" value="Six-hairpin glycosidases"/>
    <property type="match status" value="1"/>
</dbReference>
<dbReference type="GO" id="GO:0004348">
    <property type="term" value="F:glucosylceramidase activity"/>
    <property type="evidence" value="ECO:0007669"/>
    <property type="project" value="InterPro"/>
</dbReference>
<dbReference type="AlphaFoldDB" id="A0AAW2SKM3"/>
<evidence type="ECO:0000256" key="1">
    <source>
        <dbReference type="SAM" id="MobiDB-lite"/>
    </source>
</evidence>
<dbReference type="EMBL" id="JACGWJ010000010">
    <property type="protein sequence ID" value="KAL0392602.1"/>
    <property type="molecule type" value="Genomic_DNA"/>
</dbReference>
<dbReference type="GO" id="GO:0008422">
    <property type="term" value="F:beta-glucosidase activity"/>
    <property type="evidence" value="ECO:0007669"/>
    <property type="project" value="TreeGrafter"/>
</dbReference>
<dbReference type="GO" id="GO:0006680">
    <property type="term" value="P:glucosylceramide catabolic process"/>
    <property type="evidence" value="ECO:0007669"/>
    <property type="project" value="InterPro"/>
</dbReference>
<dbReference type="InterPro" id="IPR024462">
    <property type="entry name" value="GH116_N"/>
</dbReference>
<evidence type="ECO:0000313" key="4">
    <source>
        <dbReference type="EMBL" id="KAL0392602.1"/>
    </source>
</evidence>
<organism evidence="4">
    <name type="scientific">Sesamum radiatum</name>
    <name type="common">Black benniseed</name>
    <dbReference type="NCBI Taxonomy" id="300843"/>
    <lineage>
        <taxon>Eukaryota</taxon>
        <taxon>Viridiplantae</taxon>
        <taxon>Streptophyta</taxon>
        <taxon>Embryophyta</taxon>
        <taxon>Tracheophyta</taxon>
        <taxon>Spermatophyta</taxon>
        <taxon>Magnoliopsida</taxon>
        <taxon>eudicotyledons</taxon>
        <taxon>Gunneridae</taxon>
        <taxon>Pentapetalae</taxon>
        <taxon>asterids</taxon>
        <taxon>lamiids</taxon>
        <taxon>Lamiales</taxon>
        <taxon>Pedaliaceae</taxon>
        <taxon>Sesamum</taxon>
    </lineage>
</organism>
<feature type="region of interest" description="Disordered" evidence="1">
    <location>
        <begin position="532"/>
        <end position="586"/>
    </location>
</feature>
<dbReference type="Pfam" id="PF04685">
    <property type="entry name" value="DUF608"/>
    <property type="match status" value="1"/>
</dbReference>
<comment type="caution">
    <text evidence="4">The sequence shown here is derived from an EMBL/GenBank/DDBJ whole genome shotgun (WGS) entry which is preliminary data.</text>
</comment>
<evidence type="ECO:0000259" key="3">
    <source>
        <dbReference type="Pfam" id="PF12215"/>
    </source>
</evidence>
<proteinExistence type="predicted"/>
<feature type="domain" description="Glycosyl-hydrolase family 116 N-terminal" evidence="3">
    <location>
        <begin position="102"/>
        <end position="393"/>
    </location>
</feature>
<reference evidence="4" key="2">
    <citation type="journal article" date="2024" name="Plant">
        <title>Genomic evolution and insights into agronomic trait innovations of Sesamum species.</title>
        <authorList>
            <person name="Miao H."/>
            <person name="Wang L."/>
            <person name="Qu L."/>
            <person name="Liu H."/>
            <person name="Sun Y."/>
            <person name="Le M."/>
            <person name="Wang Q."/>
            <person name="Wei S."/>
            <person name="Zheng Y."/>
            <person name="Lin W."/>
            <person name="Duan Y."/>
            <person name="Cao H."/>
            <person name="Xiong S."/>
            <person name="Wang X."/>
            <person name="Wei L."/>
            <person name="Li C."/>
            <person name="Ma Q."/>
            <person name="Ju M."/>
            <person name="Zhao R."/>
            <person name="Li G."/>
            <person name="Mu C."/>
            <person name="Tian Q."/>
            <person name="Mei H."/>
            <person name="Zhang T."/>
            <person name="Gao T."/>
            <person name="Zhang H."/>
        </authorList>
    </citation>
    <scope>NUCLEOTIDE SEQUENCE</scope>
    <source>
        <strain evidence="4">G02</strain>
    </source>
</reference>
<dbReference type="GO" id="GO:0005975">
    <property type="term" value="P:carbohydrate metabolic process"/>
    <property type="evidence" value="ECO:0007669"/>
    <property type="project" value="InterPro"/>
</dbReference>
<dbReference type="InterPro" id="IPR006775">
    <property type="entry name" value="GH116_catalytic"/>
</dbReference>
<gene>
    <name evidence="4" type="ORF">Sradi_2483000</name>
</gene>
<dbReference type="Gene3D" id="1.50.10.10">
    <property type="match status" value="1"/>
</dbReference>
<reference evidence="4" key="1">
    <citation type="submission" date="2020-06" db="EMBL/GenBank/DDBJ databases">
        <authorList>
            <person name="Li T."/>
            <person name="Hu X."/>
            <person name="Zhang T."/>
            <person name="Song X."/>
            <person name="Zhang H."/>
            <person name="Dai N."/>
            <person name="Sheng W."/>
            <person name="Hou X."/>
            <person name="Wei L."/>
        </authorList>
    </citation>
    <scope>NUCLEOTIDE SEQUENCE</scope>
    <source>
        <strain evidence="4">G02</strain>
        <tissue evidence="4">Leaf</tissue>
    </source>
</reference>
<name>A0AAW2SKM3_SESRA</name>
<sequence>MVSGNLFHSRRNSWPPEEYINRATLQLFDFDSEAPPEQAWRRKLNSHASILKEFSVTFTEAIKMVRLGIRLWHYIREEASHGRKAPIDPFTRESCKPSASQGVPLGGMGSGSISRGFRGEFRHFQILPGTCETSPVMANQFSIFISRDGGNKKYASVLAPGQHEGLGKSSDQGISSWGWNLTGQHSTYHALFPRAWTIYDGEPDPELKISCRQISPFIPHNYRESSLPTSVFVYTLVNTGKERAKVSLLFTWANSIGGISHLSGDHVNEPFIGEDGVSGVLLHHKTAKDNPPVTYAIAACETQNVSVSVLPCFGLNEGSCVTAKDMWGKMVQDGHFDRENFMKGPSMASSPGETHCAAVSASTWVEPHGKCTVAFAVAWSSPKVKFCKGKAYRREVEYVGLENLPCSCIFLLVISSIWSPGGTLNTMALRKQQLRTWCMTLLPIIRCGEEEIEKWQNPILKDDRLPEWYKFTLFNELYFLVAGGTVWIDSKIPAEDSSGIKSIITNNKKTKRTKARIVHRSAAIVKEASVNGSDTSVNVDPEGGDMASRRSSDEEESSTGGNSGGENHFSAPSNKLTEPMNDDDDVGSIQREFANAVLSEDTRKVKFLAEGNWGIRKVKGAIPHDLGTHDPWHEMNAYNIHDTSRWKDLNPKFVLQVYRDFAATGDFSFGADVWPSVRAAIEYMEQFDRDNDGLIENDGFPDQTYDAWTVHGVSAYCGSLWLAALQAAAAMAIQLGDEAFAEKCRGKFIKAKAAFEQKLWNGSYFNYDSGSSNNSKSIQADQLAGQWYTAASGLPDLFDDQKIQSSLQKIYDFNVMKVRGGRMGAVNGMHPNGKVDETCMQSREIWTGVTYAAAATMIHAGMKEQAFATAEGIFTAGWSEEGYG</sequence>
<dbReference type="GO" id="GO:0016020">
    <property type="term" value="C:membrane"/>
    <property type="evidence" value="ECO:0007669"/>
    <property type="project" value="InterPro"/>
</dbReference>
<dbReference type="InterPro" id="IPR014551">
    <property type="entry name" value="B_Glucosidase_GBA2-typ"/>
</dbReference>
<feature type="domain" description="Glycosyl-hydrolase family 116 catalytic region" evidence="2">
    <location>
        <begin position="588"/>
        <end position="883"/>
    </location>
</feature>
<dbReference type="InterPro" id="IPR052566">
    <property type="entry name" value="Non-lysos_glucosylceramidase"/>
</dbReference>